<reference evidence="2 3" key="1">
    <citation type="submission" date="2018-10" db="EMBL/GenBank/DDBJ databases">
        <title>Sinomicrobium pectinilyticum sp. nov., a pectinase-producing bacterium isolated from alkaline and saline soil, and emended description of the genus Sinomicrobium.</title>
        <authorList>
            <person name="Cheng B."/>
            <person name="Li C."/>
            <person name="Lai Q."/>
            <person name="Du M."/>
            <person name="Shao Z."/>
            <person name="Xu P."/>
            <person name="Yang C."/>
        </authorList>
    </citation>
    <scope>NUCLEOTIDE SEQUENCE [LARGE SCALE GENOMIC DNA]</scope>
    <source>
        <strain evidence="2 3">5DNS001</strain>
    </source>
</reference>
<protein>
    <recommendedName>
        <fullName evidence="4">Cell wall anchor protein</fullName>
    </recommendedName>
</protein>
<evidence type="ECO:0000313" key="2">
    <source>
        <dbReference type="EMBL" id="RNL68606.1"/>
    </source>
</evidence>
<dbReference type="EMBL" id="RJTM01000199">
    <property type="protein sequence ID" value="RNL68606.1"/>
    <property type="molecule type" value="Genomic_DNA"/>
</dbReference>
<keyword evidence="3" id="KW-1185">Reference proteome</keyword>
<organism evidence="2 3">
    <name type="scientific">Sinomicrobium pectinilyticum</name>
    <dbReference type="NCBI Taxonomy" id="1084421"/>
    <lineage>
        <taxon>Bacteria</taxon>
        <taxon>Pseudomonadati</taxon>
        <taxon>Bacteroidota</taxon>
        <taxon>Flavobacteriia</taxon>
        <taxon>Flavobacteriales</taxon>
        <taxon>Flavobacteriaceae</taxon>
        <taxon>Sinomicrobium</taxon>
    </lineage>
</organism>
<accession>A0A3N0CZH8</accession>
<keyword evidence="1" id="KW-0175">Coiled coil</keyword>
<sequence>MGLLFLLLPFIFYAQSNTFPASGNVGIGTENPQSKLDVYGDIMLNTYPTSVANTTSSSFGVVFKSSGYATDGRNRFQYWKVQGVGRSAWGAGDIAFFSNTDGGGYKEIVRFMNNGNVGIGTSSPDALLAVNGIIHSKEVKVDLNGWSDFVFEDSYNLPTLEEVEEHIKEKGHLKDIPSAKEVEENGIFLGEMDAKLLQKIEELTLYMIDLKKENKEQKIQIEELLKQNSRQQEEIDQLKKQ</sequence>
<feature type="coiled-coil region" evidence="1">
    <location>
        <begin position="200"/>
        <end position="241"/>
    </location>
</feature>
<comment type="caution">
    <text evidence="2">The sequence shown here is derived from an EMBL/GenBank/DDBJ whole genome shotgun (WGS) entry which is preliminary data.</text>
</comment>
<dbReference type="AlphaFoldDB" id="A0A3N0CZH8"/>
<proteinExistence type="predicted"/>
<dbReference type="Proteomes" id="UP000267469">
    <property type="component" value="Unassembled WGS sequence"/>
</dbReference>
<gene>
    <name evidence="2" type="ORF">ED312_23150</name>
</gene>
<evidence type="ECO:0000256" key="1">
    <source>
        <dbReference type="SAM" id="Coils"/>
    </source>
</evidence>
<evidence type="ECO:0008006" key="4">
    <source>
        <dbReference type="Google" id="ProtNLM"/>
    </source>
</evidence>
<evidence type="ECO:0000313" key="3">
    <source>
        <dbReference type="Proteomes" id="UP000267469"/>
    </source>
</evidence>
<name>A0A3N0CZH8_SINP1</name>